<dbReference type="EMBL" id="SMOL01000761">
    <property type="protein sequence ID" value="KAB2598994.1"/>
    <property type="molecule type" value="Genomic_DNA"/>
</dbReference>
<sequence length="98" mass="11674">MAEIQSLLRRNCRHTPHHLCPFAILLLPLARPDHTIWDLFLGERGERESLVRERGRSRLLMEAEVGGMVKIEEERWRWGGEDGGREATRVWVRWRENF</sequence>
<comment type="caution">
    <text evidence="1">The sequence shown here is derived from an EMBL/GenBank/DDBJ whole genome shotgun (WGS) entry which is preliminary data.</text>
</comment>
<gene>
    <name evidence="1" type="ORF">D8674_041595</name>
</gene>
<protein>
    <submittedName>
        <fullName evidence="1">Uncharacterized protein</fullName>
    </submittedName>
</protein>
<reference evidence="1 2" key="1">
    <citation type="submission" date="2019-09" db="EMBL/GenBank/DDBJ databases">
        <authorList>
            <person name="Ou C."/>
        </authorList>
    </citation>
    <scope>NUCLEOTIDE SEQUENCE [LARGE SCALE GENOMIC DNA]</scope>
    <source>
        <strain evidence="1">S2</strain>
        <tissue evidence="1">Leaf</tissue>
    </source>
</reference>
<name>A0A5N5FL00_9ROSA</name>
<accession>A0A5N5FL00</accession>
<evidence type="ECO:0000313" key="2">
    <source>
        <dbReference type="Proteomes" id="UP000327157"/>
    </source>
</evidence>
<dbReference type="AlphaFoldDB" id="A0A5N5FL00"/>
<dbReference type="Proteomes" id="UP000327157">
    <property type="component" value="Unassembled WGS sequence"/>
</dbReference>
<proteinExistence type="predicted"/>
<organism evidence="1 2">
    <name type="scientific">Pyrus ussuriensis x Pyrus communis</name>
    <dbReference type="NCBI Taxonomy" id="2448454"/>
    <lineage>
        <taxon>Eukaryota</taxon>
        <taxon>Viridiplantae</taxon>
        <taxon>Streptophyta</taxon>
        <taxon>Embryophyta</taxon>
        <taxon>Tracheophyta</taxon>
        <taxon>Spermatophyta</taxon>
        <taxon>Magnoliopsida</taxon>
        <taxon>eudicotyledons</taxon>
        <taxon>Gunneridae</taxon>
        <taxon>Pentapetalae</taxon>
        <taxon>rosids</taxon>
        <taxon>fabids</taxon>
        <taxon>Rosales</taxon>
        <taxon>Rosaceae</taxon>
        <taxon>Amygdaloideae</taxon>
        <taxon>Maleae</taxon>
        <taxon>Pyrus</taxon>
    </lineage>
</organism>
<reference evidence="1 2" key="2">
    <citation type="submission" date="2019-11" db="EMBL/GenBank/DDBJ databases">
        <title>A de novo genome assembly of a pear dwarfing rootstock.</title>
        <authorList>
            <person name="Wang F."/>
            <person name="Wang J."/>
            <person name="Li S."/>
            <person name="Zhang Y."/>
            <person name="Fang M."/>
            <person name="Ma L."/>
            <person name="Zhao Y."/>
            <person name="Jiang S."/>
        </authorList>
    </citation>
    <scope>NUCLEOTIDE SEQUENCE [LARGE SCALE GENOMIC DNA]</scope>
    <source>
        <strain evidence="1">S2</strain>
        <tissue evidence="1">Leaf</tissue>
    </source>
</reference>
<evidence type="ECO:0000313" key="1">
    <source>
        <dbReference type="EMBL" id="KAB2598994.1"/>
    </source>
</evidence>
<keyword evidence="2" id="KW-1185">Reference proteome</keyword>